<dbReference type="OrthoDB" id="7031597at2"/>
<dbReference type="GO" id="GO:0005886">
    <property type="term" value="C:plasma membrane"/>
    <property type="evidence" value="ECO:0007669"/>
    <property type="project" value="UniProtKB-SubCell"/>
</dbReference>
<feature type="transmembrane region" description="Helical" evidence="6">
    <location>
        <begin position="73"/>
        <end position="91"/>
    </location>
</feature>
<dbReference type="EMBL" id="QICN01000001">
    <property type="protein sequence ID" value="PXV71239.1"/>
    <property type="molecule type" value="Genomic_DNA"/>
</dbReference>
<comment type="caution">
    <text evidence="7">The sequence shown here is derived from an EMBL/GenBank/DDBJ whole genome shotgun (WGS) entry which is preliminary data.</text>
</comment>
<reference evidence="7 8" key="1">
    <citation type="submission" date="2018-04" db="EMBL/GenBank/DDBJ databases">
        <title>Genomic Encyclopedia of Type Strains, Phase IV (KMG-IV): sequencing the most valuable type-strain genomes for metagenomic binning, comparative biology and taxonomic classification.</title>
        <authorList>
            <person name="Goeker M."/>
        </authorList>
    </citation>
    <scope>NUCLEOTIDE SEQUENCE [LARGE SCALE GENOMIC DNA]</scope>
    <source>
        <strain evidence="7 8">DSM 104150</strain>
    </source>
</reference>
<dbReference type="RefSeq" id="WP_110263375.1">
    <property type="nucleotide sequence ID" value="NZ_CAKZQT010000007.1"/>
</dbReference>
<sequence>MADLAVLGAIGIVIGLVLGLTGAGGSILAVPLLMAGMGWSLVSAAPVALIAVFASASVGAWSAWRRDIVRYRAALLMATLGLLLAPAGLAAARWLPVLPLTLAFAVILAVVALRLWRQAQRTPADTAVVRAALPAEQRAQGEPLCKLSPHSGRLIWTRPCMAVMALCGAATGVLSGLFGVGGGFVIVPALRAVTDLSMAAAVATSLLAIALISGGTLAIAVTQGFAAPLPLALLFAGAAIAGMMLGRTLAPRIGGPRLQQGFSLLMLLAALGIAVDAWGSI</sequence>
<keyword evidence="8" id="KW-1185">Reference proteome</keyword>
<evidence type="ECO:0000256" key="6">
    <source>
        <dbReference type="RuleBase" id="RU363041"/>
    </source>
</evidence>
<dbReference type="InterPro" id="IPR002781">
    <property type="entry name" value="TM_pro_TauE-like"/>
</dbReference>
<keyword evidence="3 6" id="KW-0812">Transmembrane</keyword>
<evidence type="ECO:0000256" key="4">
    <source>
        <dbReference type="ARBA" id="ARBA00022989"/>
    </source>
</evidence>
<evidence type="ECO:0000256" key="1">
    <source>
        <dbReference type="ARBA" id="ARBA00004141"/>
    </source>
</evidence>
<dbReference type="PANTHER" id="PTHR43701">
    <property type="entry name" value="MEMBRANE TRANSPORTER PROTEIN MJ0441-RELATED"/>
    <property type="match status" value="1"/>
</dbReference>
<feature type="transmembrane region" description="Helical" evidence="6">
    <location>
        <begin position="163"/>
        <end position="190"/>
    </location>
</feature>
<comment type="subcellular location">
    <subcellularLocation>
        <location evidence="6">Cell membrane</location>
        <topology evidence="6">Multi-pass membrane protein</topology>
    </subcellularLocation>
    <subcellularLocation>
        <location evidence="1">Membrane</location>
        <topology evidence="1">Multi-pass membrane protein</topology>
    </subcellularLocation>
</comment>
<feature type="transmembrane region" description="Helical" evidence="6">
    <location>
        <begin position="97"/>
        <end position="116"/>
    </location>
</feature>
<feature type="transmembrane region" description="Helical" evidence="6">
    <location>
        <begin position="231"/>
        <end position="250"/>
    </location>
</feature>
<dbReference type="Pfam" id="PF01925">
    <property type="entry name" value="TauE"/>
    <property type="match status" value="1"/>
</dbReference>
<keyword evidence="6" id="KW-1003">Cell membrane</keyword>
<comment type="similarity">
    <text evidence="2 6">Belongs to the 4-toluene sulfonate uptake permease (TSUP) (TC 2.A.102) family.</text>
</comment>
<evidence type="ECO:0000256" key="5">
    <source>
        <dbReference type="ARBA" id="ARBA00023136"/>
    </source>
</evidence>
<dbReference type="PANTHER" id="PTHR43701:SF2">
    <property type="entry name" value="MEMBRANE TRANSPORTER PROTEIN YJNA-RELATED"/>
    <property type="match status" value="1"/>
</dbReference>
<proteinExistence type="inferred from homology"/>
<dbReference type="AlphaFoldDB" id="A0A318EEN0"/>
<keyword evidence="5 6" id="KW-0472">Membrane</keyword>
<organism evidence="7 8">
    <name type="scientific">Sinimarinibacterium flocculans</name>
    <dbReference type="NCBI Taxonomy" id="985250"/>
    <lineage>
        <taxon>Bacteria</taxon>
        <taxon>Pseudomonadati</taxon>
        <taxon>Pseudomonadota</taxon>
        <taxon>Gammaproteobacteria</taxon>
        <taxon>Nevskiales</taxon>
        <taxon>Nevskiaceae</taxon>
        <taxon>Sinimarinibacterium</taxon>
    </lineage>
</organism>
<protein>
    <recommendedName>
        <fullName evidence="6">Probable membrane transporter protein</fullName>
    </recommendedName>
</protein>
<keyword evidence="4 6" id="KW-1133">Transmembrane helix</keyword>
<evidence type="ECO:0000256" key="2">
    <source>
        <dbReference type="ARBA" id="ARBA00009142"/>
    </source>
</evidence>
<accession>A0A318EEN0</accession>
<feature type="transmembrane region" description="Helical" evidence="6">
    <location>
        <begin position="39"/>
        <end position="61"/>
    </location>
</feature>
<gene>
    <name evidence="7" type="ORF">C8D93_101284</name>
</gene>
<evidence type="ECO:0000256" key="3">
    <source>
        <dbReference type="ARBA" id="ARBA00022692"/>
    </source>
</evidence>
<feature type="transmembrane region" description="Helical" evidence="6">
    <location>
        <begin position="7"/>
        <end position="33"/>
    </location>
</feature>
<dbReference type="Proteomes" id="UP000248330">
    <property type="component" value="Unassembled WGS sequence"/>
</dbReference>
<evidence type="ECO:0000313" key="7">
    <source>
        <dbReference type="EMBL" id="PXV71239.1"/>
    </source>
</evidence>
<dbReference type="InterPro" id="IPR051598">
    <property type="entry name" value="TSUP/Inactive_protease-like"/>
</dbReference>
<name>A0A318EEN0_9GAMM</name>
<feature type="transmembrane region" description="Helical" evidence="6">
    <location>
        <begin position="196"/>
        <end position="219"/>
    </location>
</feature>
<feature type="transmembrane region" description="Helical" evidence="6">
    <location>
        <begin position="262"/>
        <end position="279"/>
    </location>
</feature>
<evidence type="ECO:0000313" key="8">
    <source>
        <dbReference type="Proteomes" id="UP000248330"/>
    </source>
</evidence>